<organism evidence="1 2">
    <name type="scientific">Schaedlerella arabinosiphila</name>
    <dbReference type="NCBI Taxonomy" id="2044587"/>
    <lineage>
        <taxon>Bacteria</taxon>
        <taxon>Bacillati</taxon>
        <taxon>Bacillota</taxon>
        <taxon>Clostridia</taxon>
        <taxon>Lachnospirales</taxon>
        <taxon>Lachnospiraceae</taxon>
        <taxon>Schaedlerella</taxon>
    </lineage>
</organism>
<comment type="caution">
    <text evidence="1">The sequence shown here is derived from an EMBL/GenBank/DDBJ whole genome shotgun (WGS) entry which is preliminary data.</text>
</comment>
<gene>
    <name evidence="1" type="ORF">FMM80_26560</name>
</gene>
<accession>A0A9X5CCJ9</accession>
<proteinExistence type="predicted"/>
<dbReference type="EMBL" id="VIRB01000149">
    <property type="protein sequence ID" value="NDO72017.1"/>
    <property type="molecule type" value="Genomic_DNA"/>
</dbReference>
<name>A0A9X5CCJ9_9FIRM</name>
<dbReference type="AlphaFoldDB" id="A0A9X5CCJ9"/>
<evidence type="ECO:0000313" key="2">
    <source>
        <dbReference type="Proteomes" id="UP000474104"/>
    </source>
</evidence>
<dbReference type="Proteomes" id="UP000474104">
    <property type="component" value="Unassembled WGS sequence"/>
</dbReference>
<sequence length="45" mass="4863">MIIIVEDDSFPYKMLAYNLSADGYAVTIAFNTVSLPKPQAGGNLI</sequence>
<evidence type="ECO:0000313" key="1">
    <source>
        <dbReference type="EMBL" id="NDO72017.1"/>
    </source>
</evidence>
<protein>
    <submittedName>
        <fullName evidence="1">Response regulator transcription factor</fullName>
    </submittedName>
</protein>
<reference evidence="1 2" key="1">
    <citation type="submission" date="2019-07" db="EMBL/GenBank/DDBJ databases">
        <title>Draft genome sequences of 15 bacterial species constituting the stable defined intestinal microbiota of the GM15 gnotobiotic mouse model.</title>
        <authorList>
            <person name="Elie C."/>
            <person name="Mathieu A."/>
            <person name="Saliou A."/>
            <person name="Darnaud M."/>
            <person name="Leulier F."/>
            <person name="Tamellini A."/>
        </authorList>
    </citation>
    <scope>NUCLEOTIDE SEQUENCE [LARGE SCALE GENOMIC DNA]</scope>
    <source>
        <strain evidence="2">ASF 502</strain>
    </source>
</reference>